<dbReference type="AlphaFoldDB" id="L1JAF3"/>
<dbReference type="Proteomes" id="UP000011087">
    <property type="component" value="Unassembled WGS sequence"/>
</dbReference>
<evidence type="ECO:0000313" key="3">
    <source>
        <dbReference type="Proteomes" id="UP000011087"/>
    </source>
</evidence>
<dbReference type="HOGENOM" id="CLU_817482_0_0_1"/>
<evidence type="ECO:0008006" key="4">
    <source>
        <dbReference type="Google" id="ProtNLM"/>
    </source>
</evidence>
<dbReference type="EMBL" id="JH993001">
    <property type="protein sequence ID" value="EKX45075.1"/>
    <property type="molecule type" value="Genomic_DNA"/>
</dbReference>
<dbReference type="EnsemblProtists" id="EKX45075">
    <property type="protein sequence ID" value="EKX45075"/>
    <property type="gene ID" value="GUITHDRAFT_109119"/>
</dbReference>
<name>L1JAF3_GUITC</name>
<accession>L1JAF3</accession>
<dbReference type="RefSeq" id="XP_005832055.1">
    <property type="nucleotide sequence ID" value="XM_005831998.1"/>
</dbReference>
<gene>
    <name evidence="1" type="ORF">GUITHDRAFT_109119</name>
</gene>
<protein>
    <recommendedName>
        <fullName evidence="4">JmjC domain-containing protein</fullName>
    </recommendedName>
</protein>
<evidence type="ECO:0000313" key="2">
    <source>
        <dbReference type="EnsemblProtists" id="EKX45075"/>
    </source>
</evidence>
<proteinExistence type="predicted"/>
<evidence type="ECO:0000313" key="1">
    <source>
        <dbReference type="EMBL" id="EKX45075.1"/>
    </source>
</evidence>
<dbReference type="OrthoDB" id="10063099at2759"/>
<dbReference type="KEGG" id="gtt:GUITHDRAFT_109119"/>
<sequence>MMEGMMAKEWEEYARKQLLYLPNAVKDKQKAREAIGFCKNNAERLSLSKYWTWENVESRTAEQSYRSFVVQGGEDDELFSDLLCSFPSLPLFEGIEMDPVAWVFVGKNMVPGSRMKGRPEHVDDVGASGTVHWQVSGKKIWRLRPCLHAEWPRGSTKPSPCEVIEVECEENSLLLVNTSVYYHETKIPCTQDDADKVSISIAREFHLPLTDQLMVQPRMPICGRLVPPFVSLVSGSFETHHSICAWCRTPTGISTGQKPWQSAACACLCCMMRKQIKRELSYLLNTSANFSPFFTWKCSEGVGGRRTNVAKCVSTLQKDSNGLRKLILQVPRPRLLSSNR</sequence>
<organism evidence="1">
    <name type="scientific">Guillardia theta (strain CCMP2712)</name>
    <name type="common">Cryptophyte</name>
    <dbReference type="NCBI Taxonomy" id="905079"/>
    <lineage>
        <taxon>Eukaryota</taxon>
        <taxon>Cryptophyceae</taxon>
        <taxon>Pyrenomonadales</taxon>
        <taxon>Geminigeraceae</taxon>
        <taxon>Guillardia</taxon>
    </lineage>
</organism>
<keyword evidence="3" id="KW-1185">Reference proteome</keyword>
<reference evidence="3" key="2">
    <citation type="submission" date="2012-11" db="EMBL/GenBank/DDBJ databases">
        <authorList>
            <person name="Kuo A."/>
            <person name="Curtis B.A."/>
            <person name="Tanifuji G."/>
            <person name="Burki F."/>
            <person name="Gruber A."/>
            <person name="Irimia M."/>
            <person name="Maruyama S."/>
            <person name="Arias M.C."/>
            <person name="Ball S.G."/>
            <person name="Gile G.H."/>
            <person name="Hirakawa Y."/>
            <person name="Hopkins J.F."/>
            <person name="Rensing S.A."/>
            <person name="Schmutz J."/>
            <person name="Symeonidi A."/>
            <person name="Elias M."/>
            <person name="Eveleigh R.J."/>
            <person name="Herman E.K."/>
            <person name="Klute M.J."/>
            <person name="Nakayama T."/>
            <person name="Obornik M."/>
            <person name="Reyes-Prieto A."/>
            <person name="Armbrust E.V."/>
            <person name="Aves S.J."/>
            <person name="Beiko R.G."/>
            <person name="Coutinho P."/>
            <person name="Dacks J.B."/>
            <person name="Durnford D.G."/>
            <person name="Fast N.M."/>
            <person name="Green B.R."/>
            <person name="Grisdale C."/>
            <person name="Hempe F."/>
            <person name="Henrissat B."/>
            <person name="Hoppner M.P."/>
            <person name="Ishida K.-I."/>
            <person name="Kim E."/>
            <person name="Koreny L."/>
            <person name="Kroth P.G."/>
            <person name="Liu Y."/>
            <person name="Malik S.-B."/>
            <person name="Maier U.G."/>
            <person name="McRose D."/>
            <person name="Mock T."/>
            <person name="Neilson J.A."/>
            <person name="Onodera N.T."/>
            <person name="Poole A.M."/>
            <person name="Pritham E.J."/>
            <person name="Richards T.A."/>
            <person name="Rocap G."/>
            <person name="Roy S.W."/>
            <person name="Sarai C."/>
            <person name="Schaack S."/>
            <person name="Shirato S."/>
            <person name="Slamovits C.H."/>
            <person name="Spencer D.F."/>
            <person name="Suzuki S."/>
            <person name="Worden A.Z."/>
            <person name="Zauner S."/>
            <person name="Barry K."/>
            <person name="Bell C."/>
            <person name="Bharti A.K."/>
            <person name="Crow J.A."/>
            <person name="Grimwood J."/>
            <person name="Kramer R."/>
            <person name="Lindquist E."/>
            <person name="Lucas S."/>
            <person name="Salamov A."/>
            <person name="McFadden G.I."/>
            <person name="Lane C.E."/>
            <person name="Keeling P.J."/>
            <person name="Gray M.W."/>
            <person name="Grigoriev I.V."/>
            <person name="Archibald J.M."/>
        </authorList>
    </citation>
    <scope>NUCLEOTIDE SEQUENCE</scope>
    <source>
        <strain evidence="3">CCMP2712</strain>
    </source>
</reference>
<dbReference type="PaxDb" id="55529-EKX45075"/>
<reference evidence="2" key="3">
    <citation type="submission" date="2016-03" db="UniProtKB">
        <authorList>
            <consortium name="EnsemblProtists"/>
        </authorList>
    </citation>
    <scope>IDENTIFICATION</scope>
</reference>
<dbReference type="GeneID" id="17301628"/>
<reference evidence="1 3" key="1">
    <citation type="journal article" date="2012" name="Nature">
        <title>Algal genomes reveal evolutionary mosaicism and the fate of nucleomorphs.</title>
        <authorList>
            <consortium name="DOE Joint Genome Institute"/>
            <person name="Curtis B.A."/>
            <person name="Tanifuji G."/>
            <person name="Burki F."/>
            <person name="Gruber A."/>
            <person name="Irimia M."/>
            <person name="Maruyama S."/>
            <person name="Arias M.C."/>
            <person name="Ball S.G."/>
            <person name="Gile G.H."/>
            <person name="Hirakawa Y."/>
            <person name="Hopkins J.F."/>
            <person name="Kuo A."/>
            <person name="Rensing S.A."/>
            <person name="Schmutz J."/>
            <person name="Symeonidi A."/>
            <person name="Elias M."/>
            <person name="Eveleigh R.J."/>
            <person name="Herman E.K."/>
            <person name="Klute M.J."/>
            <person name="Nakayama T."/>
            <person name="Obornik M."/>
            <person name="Reyes-Prieto A."/>
            <person name="Armbrust E.V."/>
            <person name="Aves S.J."/>
            <person name="Beiko R.G."/>
            <person name="Coutinho P."/>
            <person name="Dacks J.B."/>
            <person name="Durnford D.G."/>
            <person name="Fast N.M."/>
            <person name="Green B.R."/>
            <person name="Grisdale C.J."/>
            <person name="Hempel F."/>
            <person name="Henrissat B."/>
            <person name="Hoppner M.P."/>
            <person name="Ishida K."/>
            <person name="Kim E."/>
            <person name="Koreny L."/>
            <person name="Kroth P.G."/>
            <person name="Liu Y."/>
            <person name="Malik S.B."/>
            <person name="Maier U.G."/>
            <person name="McRose D."/>
            <person name="Mock T."/>
            <person name="Neilson J.A."/>
            <person name="Onodera N.T."/>
            <person name="Poole A.M."/>
            <person name="Pritham E.J."/>
            <person name="Richards T.A."/>
            <person name="Rocap G."/>
            <person name="Roy S.W."/>
            <person name="Sarai C."/>
            <person name="Schaack S."/>
            <person name="Shirato S."/>
            <person name="Slamovits C.H."/>
            <person name="Spencer D.F."/>
            <person name="Suzuki S."/>
            <person name="Worden A.Z."/>
            <person name="Zauner S."/>
            <person name="Barry K."/>
            <person name="Bell C."/>
            <person name="Bharti A.K."/>
            <person name="Crow J.A."/>
            <person name="Grimwood J."/>
            <person name="Kramer R."/>
            <person name="Lindquist E."/>
            <person name="Lucas S."/>
            <person name="Salamov A."/>
            <person name="McFadden G.I."/>
            <person name="Lane C.E."/>
            <person name="Keeling P.J."/>
            <person name="Gray M.W."/>
            <person name="Grigoriev I.V."/>
            <person name="Archibald J.M."/>
        </authorList>
    </citation>
    <scope>NUCLEOTIDE SEQUENCE</scope>
    <source>
        <strain evidence="1 3">CCMP2712</strain>
    </source>
</reference>